<comment type="caution">
    <text evidence="1">The sequence shown here is derived from an EMBL/GenBank/DDBJ whole genome shotgun (WGS) entry which is preliminary data.</text>
</comment>
<dbReference type="AlphaFoldDB" id="A0AAD7TUV1"/>
<evidence type="ECO:0000313" key="1">
    <source>
        <dbReference type="EMBL" id="KAJ8482098.1"/>
    </source>
</evidence>
<dbReference type="Proteomes" id="UP001215151">
    <property type="component" value="Unassembled WGS sequence"/>
</dbReference>
<accession>A0AAD7TUV1</accession>
<evidence type="ECO:0000313" key="2">
    <source>
        <dbReference type="Proteomes" id="UP001215151"/>
    </source>
</evidence>
<organism evidence="1 2">
    <name type="scientific">Trametes cubensis</name>
    <dbReference type="NCBI Taxonomy" id="1111947"/>
    <lineage>
        <taxon>Eukaryota</taxon>
        <taxon>Fungi</taxon>
        <taxon>Dikarya</taxon>
        <taxon>Basidiomycota</taxon>
        <taxon>Agaricomycotina</taxon>
        <taxon>Agaricomycetes</taxon>
        <taxon>Polyporales</taxon>
        <taxon>Polyporaceae</taxon>
        <taxon>Trametes</taxon>
    </lineage>
</organism>
<protein>
    <submittedName>
        <fullName evidence="1">Uncharacterized protein</fullName>
    </submittedName>
</protein>
<keyword evidence="2" id="KW-1185">Reference proteome</keyword>
<proteinExistence type="predicted"/>
<sequence length="282" mass="31708">MAFIEDTDIQDDVHCDRDRFFMPPIALERWSDGVSIPPDFGRDLPTRFQILRGIVSTVLTVTDLYNVRPSARMTRLSSFDVHVWELDVWELAEVLSYVAHGPKRHKKTLVLALVHLVLRRAFSRTAACIGTHNIWGVDPIEIMKSGSPMEHIAHRICPLASLLDPSDVSSAHRSTSDPGKFLYKIAIVQFHPQLNVLAHNTIALKPTYPRTPSAQPSEGVIVTPALRAEDARSHFGNCKSFSHTQPRQNQLRKIIASVALMHDHMHMRLREVAAPYTPATPP</sequence>
<name>A0AAD7TUV1_9APHY</name>
<gene>
    <name evidence="1" type="ORF">ONZ51_g5585</name>
</gene>
<dbReference type="EMBL" id="JAPEVG010000122">
    <property type="protein sequence ID" value="KAJ8482098.1"/>
    <property type="molecule type" value="Genomic_DNA"/>
</dbReference>
<reference evidence="1" key="1">
    <citation type="submission" date="2022-11" db="EMBL/GenBank/DDBJ databases">
        <title>Genome Sequence of Cubamyces cubensis.</title>
        <authorList>
            <person name="Buettner E."/>
        </authorList>
    </citation>
    <scope>NUCLEOTIDE SEQUENCE</scope>
    <source>
        <strain evidence="1">MPL-01</strain>
    </source>
</reference>